<dbReference type="KEGG" id="lgi:LOTGIDRAFT_160711"/>
<feature type="compositionally biased region" description="Polar residues" evidence="1">
    <location>
        <begin position="20"/>
        <end position="34"/>
    </location>
</feature>
<accession>V4ADM9</accession>
<evidence type="ECO:0000256" key="1">
    <source>
        <dbReference type="SAM" id="MobiDB-lite"/>
    </source>
</evidence>
<feature type="region of interest" description="Disordered" evidence="1">
    <location>
        <begin position="108"/>
        <end position="129"/>
    </location>
</feature>
<sequence>MEDENSTIEDGETVIEHSDPATSKSVIKASTSRPQTTMSTSTALLGQFSNIVPHLCLNGLVAEHNTEDQSEDTELMSLQQQLFSIRTERRKAVIRKQIAEERTRIDALSQPPPATLNPTANPGTTPVPAVQQGEQITEPLCQNPTRGILVDLDTTKPNKVLQIINFLWQDPVAVNTYSFGDGLEFRIGRKRSLENVSVEEWGYANTRILQELMKLDPGFHPNPYLKYTADIFRLAGKYVWYSVLLYDKEYRERQAIEKFEWGTCLQDLRKFQLIIKKDHPTALALQEQNLAHKNTKPVGYGKPSSNSNPTSVRRKGLFTSEGREICRNFNNNMCYRKECRLTHNCAICLSNQHSALDGHGPNVKTQVPKNFRQRTA</sequence>
<feature type="compositionally biased region" description="Low complexity" evidence="1">
    <location>
        <begin position="116"/>
        <end position="126"/>
    </location>
</feature>
<dbReference type="RefSeq" id="XP_009054164.1">
    <property type="nucleotide sequence ID" value="XM_009055916.1"/>
</dbReference>
<evidence type="ECO:0008006" key="4">
    <source>
        <dbReference type="Google" id="ProtNLM"/>
    </source>
</evidence>
<evidence type="ECO:0000313" key="2">
    <source>
        <dbReference type="EMBL" id="ESO94957.1"/>
    </source>
</evidence>
<feature type="region of interest" description="Disordered" evidence="1">
    <location>
        <begin position="294"/>
        <end position="314"/>
    </location>
</feature>
<evidence type="ECO:0000313" key="3">
    <source>
        <dbReference type="Proteomes" id="UP000030746"/>
    </source>
</evidence>
<dbReference type="HOGENOM" id="CLU_062512_0_0_1"/>
<feature type="region of interest" description="Disordered" evidence="1">
    <location>
        <begin position="1"/>
        <end position="34"/>
    </location>
</feature>
<dbReference type="AlphaFoldDB" id="V4ADM9"/>
<organism evidence="2 3">
    <name type="scientific">Lottia gigantea</name>
    <name type="common">Giant owl limpet</name>
    <dbReference type="NCBI Taxonomy" id="225164"/>
    <lineage>
        <taxon>Eukaryota</taxon>
        <taxon>Metazoa</taxon>
        <taxon>Spiralia</taxon>
        <taxon>Lophotrochozoa</taxon>
        <taxon>Mollusca</taxon>
        <taxon>Gastropoda</taxon>
        <taxon>Patellogastropoda</taxon>
        <taxon>Lottioidea</taxon>
        <taxon>Lottiidae</taxon>
        <taxon>Lottia</taxon>
    </lineage>
</organism>
<keyword evidence="3" id="KW-1185">Reference proteome</keyword>
<gene>
    <name evidence="2" type="ORF">LOTGIDRAFT_160711</name>
</gene>
<dbReference type="GeneID" id="20238479"/>
<name>V4ADM9_LOTGI</name>
<dbReference type="Proteomes" id="UP000030746">
    <property type="component" value="Unassembled WGS sequence"/>
</dbReference>
<reference evidence="2 3" key="1">
    <citation type="journal article" date="2013" name="Nature">
        <title>Insights into bilaterian evolution from three spiralian genomes.</title>
        <authorList>
            <person name="Simakov O."/>
            <person name="Marletaz F."/>
            <person name="Cho S.J."/>
            <person name="Edsinger-Gonzales E."/>
            <person name="Havlak P."/>
            <person name="Hellsten U."/>
            <person name="Kuo D.H."/>
            <person name="Larsson T."/>
            <person name="Lv J."/>
            <person name="Arendt D."/>
            <person name="Savage R."/>
            <person name="Osoegawa K."/>
            <person name="de Jong P."/>
            <person name="Grimwood J."/>
            <person name="Chapman J.A."/>
            <person name="Shapiro H."/>
            <person name="Aerts A."/>
            <person name="Otillar R.P."/>
            <person name="Terry A.Y."/>
            <person name="Boore J.L."/>
            <person name="Grigoriev I.V."/>
            <person name="Lindberg D.R."/>
            <person name="Seaver E.C."/>
            <person name="Weisblat D.A."/>
            <person name="Putnam N.H."/>
            <person name="Rokhsar D.S."/>
        </authorList>
    </citation>
    <scope>NUCLEOTIDE SEQUENCE [LARGE SCALE GENOMIC DNA]</scope>
</reference>
<feature type="compositionally biased region" description="Acidic residues" evidence="1">
    <location>
        <begin position="1"/>
        <end position="13"/>
    </location>
</feature>
<dbReference type="EMBL" id="KB201701">
    <property type="protein sequence ID" value="ESO94957.1"/>
    <property type="molecule type" value="Genomic_DNA"/>
</dbReference>
<dbReference type="CTD" id="20238479"/>
<protein>
    <recommendedName>
        <fullName evidence="4">C3H1-type domain-containing protein</fullName>
    </recommendedName>
</protein>
<proteinExistence type="predicted"/>
<dbReference type="OrthoDB" id="6106893at2759"/>